<evidence type="ECO:0000259" key="1">
    <source>
        <dbReference type="Pfam" id="PF11202"/>
    </source>
</evidence>
<dbReference type="SUPFAM" id="SSF53271">
    <property type="entry name" value="PRTase-like"/>
    <property type="match status" value="1"/>
</dbReference>
<dbReference type="Gene3D" id="3.40.50.2020">
    <property type="match status" value="1"/>
</dbReference>
<dbReference type="EMBL" id="CP061800">
    <property type="protein sequence ID" value="QTA85703.1"/>
    <property type="molecule type" value="Genomic_DNA"/>
</dbReference>
<dbReference type="Pfam" id="PF15608">
    <property type="entry name" value="PELOTA_1"/>
    <property type="match status" value="1"/>
</dbReference>
<dbReference type="Pfam" id="PF11202">
    <property type="entry name" value="StiP"/>
    <property type="match status" value="1"/>
</dbReference>
<organism evidence="5 6">
    <name type="scientific">Desulfonema magnum</name>
    <dbReference type="NCBI Taxonomy" id="45655"/>
    <lineage>
        <taxon>Bacteria</taxon>
        <taxon>Pseudomonadati</taxon>
        <taxon>Thermodesulfobacteriota</taxon>
        <taxon>Desulfobacteria</taxon>
        <taxon>Desulfobacterales</taxon>
        <taxon>Desulfococcaceae</taxon>
        <taxon>Desulfonema</taxon>
    </lineage>
</organism>
<protein>
    <submittedName>
        <fullName evidence="5">Phosphoribosyltransferase family protein</fullName>
    </submittedName>
</protein>
<feature type="domain" description="Orotate phosphoribosyltransferase-like" evidence="4">
    <location>
        <begin position="28"/>
        <end position="248"/>
    </location>
</feature>
<evidence type="ECO:0000313" key="6">
    <source>
        <dbReference type="Proteomes" id="UP000663722"/>
    </source>
</evidence>
<dbReference type="Pfam" id="PF12500">
    <property type="entry name" value="TRSP"/>
    <property type="match status" value="1"/>
</dbReference>
<dbReference type="RefSeq" id="WP_207681642.1">
    <property type="nucleotide sequence ID" value="NZ_CP061800.1"/>
</dbReference>
<dbReference type="AlphaFoldDB" id="A0A975BI26"/>
<dbReference type="InterPro" id="IPR028157">
    <property type="entry name" value="PELOTA_dom"/>
</dbReference>
<dbReference type="InterPro" id="IPR041688">
    <property type="entry name" value="PRTase_2"/>
</dbReference>
<feature type="domain" description="TRSP" evidence="2">
    <location>
        <begin position="321"/>
        <end position="446"/>
    </location>
</feature>
<evidence type="ECO:0000259" key="4">
    <source>
        <dbReference type="Pfam" id="PF15609"/>
    </source>
</evidence>
<accession>A0A975BI26</accession>
<dbReference type="KEGG" id="dmm:dnm_017170"/>
<dbReference type="InterPro" id="IPR000836">
    <property type="entry name" value="PRTase_dom"/>
</dbReference>
<evidence type="ECO:0000259" key="3">
    <source>
        <dbReference type="Pfam" id="PF15608"/>
    </source>
</evidence>
<dbReference type="CDD" id="cd06223">
    <property type="entry name" value="PRTases_typeI"/>
    <property type="match status" value="1"/>
</dbReference>
<name>A0A975BI26_9BACT</name>
<dbReference type="InterPro" id="IPR029057">
    <property type="entry name" value="PRTase-like"/>
</dbReference>
<dbReference type="Proteomes" id="UP000663722">
    <property type="component" value="Chromosome"/>
</dbReference>
<dbReference type="GO" id="GO:0016757">
    <property type="term" value="F:glycosyltransferase activity"/>
    <property type="evidence" value="ECO:0007669"/>
    <property type="project" value="UniProtKB-KW"/>
</dbReference>
<gene>
    <name evidence="5" type="ORF">dnm_017170</name>
</gene>
<proteinExistence type="predicted"/>
<keyword evidence="5" id="KW-0328">Glycosyltransferase</keyword>
<evidence type="ECO:0000313" key="5">
    <source>
        <dbReference type="EMBL" id="QTA85703.1"/>
    </source>
</evidence>
<evidence type="ECO:0000259" key="2">
    <source>
        <dbReference type="Pfam" id="PF12500"/>
    </source>
</evidence>
<sequence length="831" mass="94089">MLQYHISDKLEVTVKISNNPYDIPPEKLFTMAARKNKKRSFLFVSNVLGKHIPVNPNLAILNGMALAARYYEESCKTQLPQTRDILSVLKTGKGLEETCRKIKENLFPMTQPTLFIGFAETATALGHAVFESFSDNAFYIHTTRENITEAKNKIAFEEEHSHATSHRIYPLGFDMLESDCPVVIVDDEITTGKTALNIIEAIHRIHPRRAYSVLSILDWRTTEHRALFDEKEKTLDAEIQTVSLLAGTMEVNRTSHNKLPLRISDALKESCPMNSIAMNTAGAFPAEVEHLSLDSFFSQFVLCSSTDSNGDKNTSPYIKGTGRFGIQSEENTVMREQLRQAGLYLKRFRNSKKTLCMGTGEFMYIPMKIASFMGEGISYQSTTRSPIWPNNTDGYGAKNAFVFKSPEDANITNYFYNIPYGHYGEIYIFFEREIKKERLEPLIEQLKKSGAEKIFIITCSRNKDSLPDPGYLGSYPREDVVFLLKDVGNLIREQGNEEREKAIQSGVHYSEMLPIEYRPSDEYMEIFHDSLKKYDEKIAIASGLVAEKIIKKRGRNIVLVSLARAGTPAGILIRRYLKHRYDIDLPHYSISIIRGKGIDENAIRYILQNHPGLEIQFIDGWTGKGSITKELHQACAAFEKKWGLPLSSDMAVIADPGYCVSLFGTRDDFMIPSACLNSTVSGLVSRTIHRADLIGENDFHGVRFYKELIKDDVSNLFTDSITEKFPSVTATVLDLLPQALNTRTEISWRGMKDVEKIQKDFGIENVHFVKPGIGETTRVLLRRIPWKILVRPGANHLEHILQLAKEKNIPVETYALSAYQCCGIIKPLEKK</sequence>
<dbReference type="InterPro" id="IPR011215">
    <property type="entry name" value="StiP_N"/>
</dbReference>
<feature type="domain" description="PELOTA RNA-binding" evidence="3">
    <location>
        <begin position="748"/>
        <end position="826"/>
    </location>
</feature>
<reference evidence="5" key="1">
    <citation type="journal article" date="2021" name="Microb. Physiol.">
        <title>Proteogenomic Insights into the Physiology of Marine, Sulfate-Reducing, Filamentous Desulfonema limicola and Desulfonema magnum.</title>
        <authorList>
            <person name="Schnaars V."/>
            <person name="Wohlbrand L."/>
            <person name="Scheve S."/>
            <person name="Hinrichs C."/>
            <person name="Reinhardt R."/>
            <person name="Rabus R."/>
        </authorList>
    </citation>
    <scope>NUCLEOTIDE SEQUENCE</scope>
    <source>
        <strain evidence="5">4be13</strain>
    </source>
</reference>
<keyword evidence="5" id="KW-0808">Transferase</keyword>
<keyword evidence="6" id="KW-1185">Reference proteome</keyword>
<dbReference type="InterPro" id="IPR022537">
    <property type="entry name" value="TRSP_dom"/>
</dbReference>
<dbReference type="Pfam" id="PF15609">
    <property type="entry name" value="PRTase_2"/>
    <property type="match status" value="1"/>
</dbReference>
<feature type="domain" description="Cysteine protease StiP N-terminal" evidence="1">
    <location>
        <begin position="473"/>
        <end position="721"/>
    </location>
</feature>